<keyword evidence="1" id="KW-0472">Membrane</keyword>
<feature type="transmembrane region" description="Helical" evidence="1">
    <location>
        <begin position="12"/>
        <end position="33"/>
    </location>
</feature>
<keyword evidence="1" id="KW-0812">Transmembrane</keyword>
<evidence type="ECO:0000313" key="3">
    <source>
        <dbReference type="Proteomes" id="UP000054823"/>
    </source>
</evidence>
<reference evidence="2 3" key="1">
    <citation type="submission" date="2015-09" db="EMBL/GenBank/DDBJ databases">
        <authorList>
            <consortium name="Swine Surveillance"/>
        </authorList>
    </citation>
    <scope>NUCLEOTIDE SEQUENCE [LARGE SCALE GENOMIC DNA]</scope>
    <source>
        <strain evidence="2 3">CECT 7688</strain>
    </source>
</reference>
<proteinExistence type="predicted"/>
<gene>
    <name evidence="2" type="ORF">SHM7688_00873</name>
</gene>
<dbReference type="EMBL" id="CYPW01000006">
    <property type="protein sequence ID" value="CUH51436.1"/>
    <property type="molecule type" value="Genomic_DNA"/>
</dbReference>
<organism evidence="2 3">
    <name type="scientific">Shimia marina</name>
    <dbReference type="NCBI Taxonomy" id="321267"/>
    <lineage>
        <taxon>Bacteria</taxon>
        <taxon>Pseudomonadati</taxon>
        <taxon>Pseudomonadota</taxon>
        <taxon>Alphaproteobacteria</taxon>
        <taxon>Rhodobacterales</taxon>
        <taxon>Roseobacteraceae</taxon>
    </lineage>
</organism>
<name>A0A0N7LRQ0_9RHOB</name>
<dbReference type="AlphaFoldDB" id="A0A0N7LRQ0"/>
<sequence length="40" mass="4193">MNFPSLRGMFKSALLVPTVLLLATLIVLVNVMMSSGVAAS</sequence>
<accession>A0A0N7LRQ0</accession>
<evidence type="ECO:0000313" key="2">
    <source>
        <dbReference type="EMBL" id="CUH51436.1"/>
    </source>
</evidence>
<keyword evidence="3" id="KW-1185">Reference proteome</keyword>
<protein>
    <submittedName>
        <fullName evidence="2">Uncharacterized protein</fullName>
    </submittedName>
</protein>
<keyword evidence="1" id="KW-1133">Transmembrane helix</keyword>
<dbReference type="Proteomes" id="UP000054823">
    <property type="component" value="Unassembled WGS sequence"/>
</dbReference>
<dbReference type="STRING" id="321267.SHM7688_00873"/>
<evidence type="ECO:0000256" key="1">
    <source>
        <dbReference type="SAM" id="Phobius"/>
    </source>
</evidence>